<accession>A0A0C2W5Y9</accession>
<protein>
    <submittedName>
        <fullName evidence="1">Uncharacterized protein</fullName>
    </submittedName>
</protein>
<dbReference type="AlphaFoldDB" id="A0A0C2W5Y9"/>
<evidence type="ECO:0000313" key="1">
    <source>
        <dbReference type="EMBL" id="KIM21873.1"/>
    </source>
</evidence>
<sequence>MHSSAHRVTFTKMAIRLRDSAGAVPTLAYFTYKKYGSYSHDLYTSTLGEQRTWPLPELTSLHSEMRHSRGGRKADPHHIGLCALMNCRQQDLWVLGAHS</sequence>
<reference evidence="2" key="2">
    <citation type="submission" date="2015-01" db="EMBL/GenBank/DDBJ databases">
        <title>Evolutionary Origins and Diversification of the Mycorrhizal Mutualists.</title>
        <authorList>
            <consortium name="DOE Joint Genome Institute"/>
            <consortium name="Mycorrhizal Genomics Consortium"/>
            <person name="Kohler A."/>
            <person name="Kuo A."/>
            <person name="Nagy L.G."/>
            <person name="Floudas D."/>
            <person name="Copeland A."/>
            <person name="Barry K.W."/>
            <person name="Cichocki N."/>
            <person name="Veneault-Fourrey C."/>
            <person name="LaButti K."/>
            <person name="Lindquist E.A."/>
            <person name="Lipzen A."/>
            <person name="Lundell T."/>
            <person name="Morin E."/>
            <person name="Murat C."/>
            <person name="Riley R."/>
            <person name="Ohm R."/>
            <person name="Sun H."/>
            <person name="Tunlid A."/>
            <person name="Henrissat B."/>
            <person name="Grigoriev I.V."/>
            <person name="Hibbett D.S."/>
            <person name="Martin F."/>
        </authorList>
    </citation>
    <scope>NUCLEOTIDE SEQUENCE [LARGE SCALE GENOMIC DNA]</scope>
    <source>
        <strain evidence="2">MAFF 305830</strain>
    </source>
</reference>
<gene>
    <name evidence="1" type="ORF">M408DRAFT_299636</name>
</gene>
<organism evidence="1 2">
    <name type="scientific">Serendipita vermifera MAFF 305830</name>
    <dbReference type="NCBI Taxonomy" id="933852"/>
    <lineage>
        <taxon>Eukaryota</taxon>
        <taxon>Fungi</taxon>
        <taxon>Dikarya</taxon>
        <taxon>Basidiomycota</taxon>
        <taxon>Agaricomycotina</taxon>
        <taxon>Agaricomycetes</taxon>
        <taxon>Sebacinales</taxon>
        <taxon>Serendipitaceae</taxon>
        <taxon>Serendipita</taxon>
    </lineage>
</organism>
<dbReference type="HOGENOM" id="CLU_2321819_0_0_1"/>
<reference evidence="1 2" key="1">
    <citation type="submission" date="2014-04" db="EMBL/GenBank/DDBJ databases">
        <authorList>
            <consortium name="DOE Joint Genome Institute"/>
            <person name="Kuo A."/>
            <person name="Zuccaro A."/>
            <person name="Kohler A."/>
            <person name="Nagy L.G."/>
            <person name="Floudas D."/>
            <person name="Copeland A."/>
            <person name="Barry K.W."/>
            <person name="Cichocki N."/>
            <person name="Veneault-Fourrey C."/>
            <person name="LaButti K."/>
            <person name="Lindquist E.A."/>
            <person name="Lipzen A."/>
            <person name="Lundell T."/>
            <person name="Morin E."/>
            <person name="Murat C."/>
            <person name="Sun H."/>
            <person name="Tunlid A."/>
            <person name="Henrissat B."/>
            <person name="Grigoriev I.V."/>
            <person name="Hibbett D.S."/>
            <person name="Martin F."/>
            <person name="Nordberg H.P."/>
            <person name="Cantor M.N."/>
            <person name="Hua S.X."/>
        </authorList>
    </citation>
    <scope>NUCLEOTIDE SEQUENCE [LARGE SCALE GENOMIC DNA]</scope>
    <source>
        <strain evidence="1 2">MAFF 305830</strain>
    </source>
</reference>
<keyword evidence="2" id="KW-1185">Reference proteome</keyword>
<dbReference type="Proteomes" id="UP000054097">
    <property type="component" value="Unassembled WGS sequence"/>
</dbReference>
<proteinExistence type="predicted"/>
<name>A0A0C2W5Y9_SERVB</name>
<evidence type="ECO:0000313" key="2">
    <source>
        <dbReference type="Proteomes" id="UP000054097"/>
    </source>
</evidence>
<dbReference type="EMBL" id="KN824369">
    <property type="protein sequence ID" value="KIM21873.1"/>
    <property type="molecule type" value="Genomic_DNA"/>
</dbReference>